<reference evidence="2 3" key="1">
    <citation type="journal article" date="2016" name="Int. J. Syst. Evol. Microbiol.">
        <title>Lysobacter erysipheiresistens sp. nov., an antagonist of powdery mildew, isolated from tobacco-cultivated soil.</title>
        <authorList>
            <person name="Xie B."/>
            <person name="Li T."/>
            <person name="Lin X."/>
            <person name="Wang C.J."/>
            <person name="Chen Y.J."/>
            <person name="Liu W.J."/>
            <person name="Zhao Z.W."/>
        </authorList>
    </citation>
    <scope>NUCLEOTIDE SEQUENCE [LARGE SCALE GENOMIC DNA]</scope>
    <source>
        <strain evidence="2 3">RS-LYSO-3</strain>
    </source>
</reference>
<name>A0ABU7Z2A3_9GAMM</name>
<keyword evidence="1" id="KW-0472">Membrane</keyword>
<feature type="transmembrane region" description="Helical" evidence="1">
    <location>
        <begin position="103"/>
        <end position="120"/>
    </location>
</feature>
<keyword evidence="3" id="KW-1185">Reference proteome</keyword>
<organism evidence="2 3">
    <name type="scientific">Novilysobacter erysipheiresistens</name>
    <dbReference type="NCBI Taxonomy" id="1749332"/>
    <lineage>
        <taxon>Bacteria</taxon>
        <taxon>Pseudomonadati</taxon>
        <taxon>Pseudomonadota</taxon>
        <taxon>Gammaproteobacteria</taxon>
        <taxon>Lysobacterales</taxon>
        <taxon>Lysobacteraceae</taxon>
        <taxon>Novilysobacter</taxon>
    </lineage>
</organism>
<feature type="transmembrane region" description="Helical" evidence="1">
    <location>
        <begin position="50"/>
        <end position="67"/>
    </location>
</feature>
<dbReference type="EMBL" id="JAXGFP010000015">
    <property type="protein sequence ID" value="MEG3185244.1"/>
    <property type="molecule type" value="Genomic_DNA"/>
</dbReference>
<sequence>MTQLAALLIVALGLAHSVLGERYILVRLFRREDLPKIFGSSEFTIQTLRFAWHITTVAWFGFAALLVQIGQGQLTLSSAAQIVGFTSIASGFLPLIITRGKHLSWLVLFVIGGISLFWGAA</sequence>
<keyword evidence="1" id="KW-0812">Transmembrane</keyword>
<feature type="transmembrane region" description="Helical" evidence="1">
    <location>
        <begin position="79"/>
        <end position="97"/>
    </location>
</feature>
<proteinExistence type="predicted"/>
<dbReference type="RefSeq" id="WP_332618369.1">
    <property type="nucleotide sequence ID" value="NZ_JAXGFP010000015.1"/>
</dbReference>
<evidence type="ECO:0000313" key="2">
    <source>
        <dbReference type="EMBL" id="MEG3185244.1"/>
    </source>
</evidence>
<protein>
    <submittedName>
        <fullName evidence="2">Uncharacterized protein</fullName>
    </submittedName>
</protein>
<accession>A0ABU7Z2A3</accession>
<evidence type="ECO:0000256" key="1">
    <source>
        <dbReference type="SAM" id="Phobius"/>
    </source>
</evidence>
<comment type="caution">
    <text evidence="2">The sequence shown here is derived from an EMBL/GenBank/DDBJ whole genome shotgun (WGS) entry which is preliminary data.</text>
</comment>
<keyword evidence="1" id="KW-1133">Transmembrane helix</keyword>
<dbReference type="Proteomes" id="UP001355056">
    <property type="component" value="Unassembled WGS sequence"/>
</dbReference>
<evidence type="ECO:0000313" key="3">
    <source>
        <dbReference type="Proteomes" id="UP001355056"/>
    </source>
</evidence>
<gene>
    <name evidence="2" type="ORF">SNE34_14685</name>
</gene>